<accession>A0ABN9BW76</accession>
<name>A0ABN9BW76_9NEOB</name>
<keyword evidence="2" id="KW-1185">Reference proteome</keyword>
<organism evidence="1 2">
    <name type="scientific">Staurois parvus</name>
    <dbReference type="NCBI Taxonomy" id="386267"/>
    <lineage>
        <taxon>Eukaryota</taxon>
        <taxon>Metazoa</taxon>
        <taxon>Chordata</taxon>
        <taxon>Craniata</taxon>
        <taxon>Vertebrata</taxon>
        <taxon>Euteleostomi</taxon>
        <taxon>Amphibia</taxon>
        <taxon>Batrachia</taxon>
        <taxon>Anura</taxon>
        <taxon>Neobatrachia</taxon>
        <taxon>Ranoidea</taxon>
        <taxon>Ranidae</taxon>
        <taxon>Staurois</taxon>
    </lineage>
</organism>
<gene>
    <name evidence="1" type="ORF">SPARVUS_LOCUS3780548</name>
</gene>
<dbReference type="Proteomes" id="UP001162483">
    <property type="component" value="Unassembled WGS sequence"/>
</dbReference>
<comment type="caution">
    <text evidence="1">The sequence shown here is derived from an EMBL/GenBank/DDBJ whole genome shotgun (WGS) entry which is preliminary data.</text>
</comment>
<proteinExistence type="predicted"/>
<evidence type="ECO:0000313" key="1">
    <source>
        <dbReference type="EMBL" id="CAI9551715.1"/>
    </source>
</evidence>
<reference evidence="1" key="1">
    <citation type="submission" date="2023-05" db="EMBL/GenBank/DDBJ databases">
        <authorList>
            <person name="Stuckert A."/>
        </authorList>
    </citation>
    <scope>NUCLEOTIDE SEQUENCE</scope>
</reference>
<feature type="non-terminal residue" evidence="1">
    <location>
        <position position="1"/>
    </location>
</feature>
<sequence>HSRPCLSITGCRQVIPHRHSLITEYHQWGKSDLCINNSVNFFPASSCTLLCMAVHSTASVKHAHSTQ</sequence>
<dbReference type="EMBL" id="CATNWA010006243">
    <property type="protein sequence ID" value="CAI9551715.1"/>
    <property type="molecule type" value="Genomic_DNA"/>
</dbReference>
<protein>
    <submittedName>
        <fullName evidence="1">Uncharacterized protein</fullName>
    </submittedName>
</protein>
<evidence type="ECO:0000313" key="2">
    <source>
        <dbReference type="Proteomes" id="UP001162483"/>
    </source>
</evidence>